<sequence>MAHLWTANHRGGSDGEFGVRRRGLPTEGGLRLCGTREICDVLEDYSGRLRETLSRCKADQGALYDAYQKSGQLVRDMKGKQQQTEERNRQLIESLQEKVNASNEHQAQLLQYLTAAKQRAEEELAAVHRQSDQIATTNAQLRRDLDRQADSLARKDEIIMNIREEMKRAVEEYNHQCAEARDTITKLENEVREAKEAYATVKGELSVKEELARVVCGERDAFKARVAALEEARTQLTATSEALKLQLTEACAAKAAIEQNFERIMEENNRLEKEMFEYIQQLTNAKQQVQELQMQLSMLEKDKVEIASELRELLNVSNEKTIKIDELVAEEKLLKEKINEIEDAFKRYRETSDDKMSKMATELQEKEKEIDSKADTINLLMSEVKTGTDARSRLEGTVQKLKKEIEVERDAGAERERKMGKQIEQLEATVRDKEDELSKQMSIILDMRNEKERLQDKIQGMQQTIDNIQKELTGRAPPPSSDPPEMDDNAVMLTPSHKKTNKSPQQIKAPPSPMLPKKPGLVDPKQLDSMIFSLFSDSSMESDALDVTEVERRFAALSRGERVPPTSLAALKRRAPLQPKHTPPISLSQVKNDLKNRERTFFKHKRITMDRGKMSSTGRGAKSKAPQHPQDIFALGSKSTVVVSRDSEKRNIHKPSTSGVERKRESSAFGSQPPSKRSRIGSPAETVGGTSLDVEPIDLVPNVLQALDTHNSDKLLGLLTGSIRLLKSQRSKPDIILCMSMLYLTKIRPNMFAHETVTQSLCTLLKREQGAAFKSKGNPLVFVLACNMLYAGHKDSTSWPDTFIKVYIEDALNERWWVDCSWCKCLVENIVTAFSTKQPPPHLIPSDNTLGTMSPSGSGSPLMGSTDEDADNTELEYSVFPRYTSSYETVEALVLEAIKEQIQRRTAPDTIGKGFLKLLSATCGFPEIRMIAASRLEAWLHSGKLWRAAQELLAHVCANASAAGPSAARDHEVLAQLARMRLKTKPLQVAYQSCLREMVSESPALLRSVVTHTIYNELSNARSPNNMAVLAALIHAQPQLVPAAIAETYQELLFRADDYLRPMRAMMRECVRAARSETQALLPLAAALAAPPQHDPPAEIRERAFQSLADLFCCCCAVTAAHSKHAPDYRAQLCALQQHALGWLLDTAVPVYRPARHDFQHALNKIMFVEPAEAYSKADNWPPESERALTYRLCCEAPLPQNTLLRLIFIGLSKEIPVSPAEVFELVEQLVRRACALPAEELPLQVDKLEIADYIFQLCQFHPPDNITLPAGYSPPALAITSLYWRGWMLLTMLAAHNPQGFAERAAATYPTLRALIEMCITGKPSIEWNANSAAETERAEAERATILQLETHLATASNAKLPITEHSSRLLSQLTVLEPLGPARRPPSGVADALAALSTQLRLGRLLCRQPALLLQLVERHGTRRAMPWLHQLLRHDQLELSVLPVQCLCEFLSAGGAGGAGGGGGAGGEAGKAGELCAHLRRTLASEEGARAVLQYYMQRLSHAHAPTRAAANRGLKLVLSQTEDTAEMDYNADVSPDEWLGLLWSLRHWEAVRGEAVARVRAACLVECAPRHLAAYLAFLADHVAATPDHDHTDLVLDLSHVLMERTTVTGCVLPQVGSREAPRDERHLAQHRALYSFTRILHAHLRQVIRTGVEEDEEEDPEAWGGAERVLLQWSGGRRAKVHVVLMHAHLKLLCYGPSIYDTNQEMYSWLQSMWVGGEASAWGEGGEALLPDWLRLHLVRSARPPLLEAGLRALPAHKLALFIQTFGMPVPSMSALLSALDACPAGAVVRLGVERAYMAQLLTVQRARGATGGAAFAAALHLQQPQLPPDDTLFAEEPLPEEGPSAWDTVSAVPRLEPDHVLGLLSAVFDADDCRFDVDTACTQLYALIAEEGGRGEEGPYTRAACTLLRSVAPHALLRRPAHAAALLRTLHAARARALPEIARALVSGGKWLTGPVGELVLAAAGGACDTPPAPSLPPAATRDQLIAALEATSPSSLEAVGNHIIETQDTQLVVEVISILLEKSQDGHYETKVKCESEIEEEASAHVFSRRGLGCGLLLDWLSELQRETLGRQMQLMFVAGGAPWRPLLVTLLAHRASWRTLHSCLTALLQPNKGWSASAVLDFAETLAGSPRVWQGRDRATPKHYEPEDTLSLSHGQLEVLIGYMGAEGAGCGDAEGARRRAEARLPLLLRCCGAPHALLAAALAAAERHPLLLLLLYMKVPKVVRLVRECGEREACGGAGAVAAAERAVGRELARAARASTSATDRVSHALLTALAATHAHSKDLTQRAWRISSLARALWSRVGGAGARALPLCGALVRGLRAEGARHAPHAHLLAALEVLPDDELLADAASEELHEILECFLQIMRQTAGGGGRGGDGGSLSQRVAALLRRYAAARPQRAAALMHAHRDTIASLPALASVSAGDTSAPASATPPPHALLALQRRIAPPDELTAHLQEVEAWGVRRGGAWGGRGSAATLLRAIAPLAAAPHAPLRTAALSLLAKLLPAAPDPAPGLQAIMECLDSNQPEVAQSALDKMAELIVGVQEHAGRILARVFELGLRSRLPAELCIARCVAAINLQRGC</sequence>
<accession>A0ABN8I3Z6</accession>
<dbReference type="SUPFAM" id="SSF48371">
    <property type="entry name" value="ARM repeat"/>
    <property type="match status" value="1"/>
</dbReference>
<dbReference type="InterPro" id="IPR022145">
    <property type="entry name" value="INTS1_RPB2-bd"/>
</dbReference>
<dbReference type="Proteomes" id="UP000837857">
    <property type="component" value="Chromosome 16"/>
</dbReference>
<dbReference type="EMBL" id="OW152828">
    <property type="protein sequence ID" value="CAH2044849.1"/>
    <property type="molecule type" value="Genomic_DNA"/>
</dbReference>
<dbReference type="PANTHER" id="PTHR21224">
    <property type="entry name" value="INTEGRATOR COMPLEX SUBUNIT 1"/>
    <property type="match status" value="1"/>
</dbReference>
<feature type="region of interest" description="Disordered" evidence="2">
    <location>
        <begin position="609"/>
        <end position="691"/>
    </location>
</feature>
<evidence type="ECO:0000259" key="5">
    <source>
        <dbReference type="Pfam" id="PF22928"/>
    </source>
</evidence>
<keyword evidence="1" id="KW-0175">Coiled coil</keyword>
<evidence type="ECO:0000259" key="6">
    <source>
        <dbReference type="Pfam" id="PF22929"/>
    </source>
</evidence>
<feature type="domain" description="Integrator complex subunit 1 INTS2-binding" evidence="6">
    <location>
        <begin position="1494"/>
        <end position="1821"/>
    </location>
</feature>
<evidence type="ECO:0000313" key="7">
    <source>
        <dbReference type="EMBL" id="CAH2044849.1"/>
    </source>
</evidence>
<evidence type="ECO:0000259" key="3">
    <source>
        <dbReference type="Pfam" id="PF12432"/>
    </source>
</evidence>
<feature type="non-terminal residue" evidence="7">
    <location>
        <position position="2592"/>
    </location>
</feature>
<feature type="domain" description="Integrator complex subunit 1 R3" evidence="4">
    <location>
        <begin position="2272"/>
        <end position="2425"/>
    </location>
</feature>
<dbReference type="InterPro" id="IPR053965">
    <property type="entry name" value="INTS1_R4"/>
</dbReference>
<reference evidence="7" key="1">
    <citation type="submission" date="2022-03" db="EMBL/GenBank/DDBJ databases">
        <authorList>
            <person name="Martin H S."/>
        </authorList>
    </citation>
    <scope>NUCLEOTIDE SEQUENCE</scope>
</reference>
<dbReference type="Pfam" id="PF22929">
    <property type="entry name" value="INTS1_INTS2-bd"/>
    <property type="match status" value="1"/>
</dbReference>
<feature type="region of interest" description="Disordered" evidence="2">
    <location>
        <begin position="848"/>
        <end position="867"/>
    </location>
</feature>
<gene>
    <name evidence="7" type="ORF">IPOD504_LOCUS4816</name>
</gene>
<name>A0ABN8I3Z6_9NEOP</name>
<evidence type="ECO:0000259" key="4">
    <source>
        <dbReference type="Pfam" id="PF22927"/>
    </source>
</evidence>
<proteinExistence type="predicted"/>
<dbReference type="InterPro" id="IPR053966">
    <property type="entry name" value="INTS1_INTS2-bd"/>
</dbReference>
<dbReference type="Pfam" id="PF22928">
    <property type="entry name" value="INTS1_R4"/>
    <property type="match status" value="1"/>
</dbReference>
<dbReference type="Pfam" id="PF22927">
    <property type="entry name" value="INT1_R3"/>
    <property type="match status" value="1"/>
</dbReference>
<dbReference type="PANTHER" id="PTHR21224:SF1">
    <property type="entry name" value="INTEGRATOR COMPLEX SUBUNIT 1"/>
    <property type="match status" value="1"/>
</dbReference>
<feature type="compositionally biased region" description="Low complexity" evidence="2">
    <location>
        <begin position="849"/>
        <end position="865"/>
    </location>
</feature>
<protein>
    <recommendedName>
        <fullName evidence="9">Integrator complex subunit 1</fullName>
    </recommendedName>
</protein>
<evidence type="ECO:0000256" key="1">
    <source>
        <dbReference type="SAM" id="Coils"/>
    </source>
</evidence>
<feature type="region of interest" description="Disordered" evidence="2">
    <location>
        <begin position="471"/>
        <end position="522"/>
    </location>
</feature>
<feature type="coiled-coil region" evidence="1">
    <location>
        <begin position="110"/>
        <end position="471"/>
    </location>
</feature>
<dbReference type="InterPro" id="IPR016024">
    <property type="entry name" value="ARM-type_fold"/>
</dbReference>
<feature type="domain" description="Integrator complex subunit 1 R4" evidence="5">
    <location>
        <begin position="2489"/>
        <end position="2551"/>
    </location>
</feature>
<dbReference type="Pfam" id="PF12432">
    <property type="entry name" value="INTS1_RP2B-bd"/>
    <property type="match status" value="1"/>
</dbReference>
<evidence type="ECO:0000313" key="8">
    <source>
        <dbReference type="Proteomes" id="UP000837857"/>
    </source>
</evidence>
<dbReference type="InterPro" id="IPR053964">
    <property type="entry name" value="INT1_R3"/>
</dbReference>
<keyword evidence="8" id="KW-1185">Reference proteome</keyword>
<dbReference type="InterPro" id="IPR038902">
    <property type="entry name" value="INTS1"/>
</dbReference>
<organism evidence="7 8">
    <name type="scientific">Iphiclides podalirius</name>
    <name type="common">scarce swallowtail</name>
    <dbReference type="NCBI Taxonomy" id="110791"/>
    <lineage>
        <taxon>Eukaryota</taxon>
        <taxon>Metazoa</taxon>
        <taxon>Ecdysozoa</taxon>
        <taxon>Arthropoda</taxon>
        <taxon>Hexapoda</taxon>
        <taxon>Insecta</taxon>
        <taxon>Pterygota</taxon>
        <taxon>Neoptera</taxon>
        <taxon>Endopterygota</taxon>
        <taxon>Lepidoptera</taxon>
        <taxon>Glossata</taxon>
        <taxon>Ditrysia</taxon>
        <taxon>Papilionoidea</taxon>
        <taxon>Papilionidae</taxon>
        <taxon>Papilioninae</taxon>
        <taxon>Iphiclides</taxon>
    </lineage>
</organism>
<feature type="region of interest" description="Disordered" evidence="2">
    <location>
        <begin position="566"/>
        <end position="587"/>
    </location>
</feature>
<evidence type="ECO:0000256" key="2">
    <source>
        <dbReference type="SAM" id="MobiDB-lite"/>
    </source>
</evidence>
<feature type="domain" description="Integrator complex subunit 1 RPB2-binding" evidence="3">
    <location>
        <begin position="888"/>
        <end position="1041"/>
    </location>
</feature>
<evidence type="ECO:0008006" key="9">
    <source>
        <dbReference type="Google" id="ProtNLM"/>
    </source>
</evidence>